<gene>
    <name evidence="18" type="ORF">Egran_03413</name>
</gene>
<dbReference type="GO" id="GO:0003887">
    <property type="term" value="F:DNA-directed DNA polymerase activity"/>
    <property type="evidence" value="ECO:0007669"/>
    <property type="project" value="UniProtKB-KW"/>
</dbReference>
<feature type="region of interest" description="Disordered" evidence="16">
    <location>
        <begin position="134"/>
        <end position="157"/>
    </location>
</feature>
<evidence type="ECO:0000256" key="3">
    <source>
        <dbReference type="ARBA" id="ARBA00022722"/>
    </source>
</evidence>
<dbReference type="GO" id="GO:0046872">
    <property type="term" value="F:metal ion binding"/>
    <property type="evidence" value="ECO:0007669"/>
    <property type="project" value="UniProtKB-KW"/>
</dbReference>
<keyword evidence="11" id="KW-0239">DNA-directed DNA polymerase</keyword>
<dbReference type="InterPro" id="IPR001584">
    <property type="entry name" value="Integrase_cat-core"/>
</dbReference>
<dbReference type="SUPFAM" id="SSF53098">
    <property type="entry name" value="Ribonuclease H-like"/>
    <property type="match status" value="1"/>
</dbReference>
<evidence type="ECO:0000256" key="1">
    <source>
        <dbReference type="ARBA" id="ARBA00022578"/>
    </source>
</evidence>
<evidence type="ECO:0000256" key="9">
    <source>
        <dbReference type="ARBA" id="ARBA00022908"/>
    </source>
</evidence>
<evidence type="ECO:0000256" key="13">
    <source>
        <dbReference type="ARBA" id="ARBA00023172"/>
    </source>
</evidence>
<dbReference type="InterPro" id="IPR036397">
    <property type="entry name" value="RNaseH_sf"/>
</dbReference>
<dbReference type="Proteomes" id="UP000243515">
    <property type="component" value="Unassembled WGS sequence"/>
</dbReference>
<keyword evidence="10" id="KW-0695">RNA-directed DNA polymerase</keyword>
<feature type="domain" description="Integrase catalytic" evidence="17">
    <location>
        <begin position="522"/>
        <end position="611"/>
    </location>
</feature>
<dbReference type="GO" id="GO:0004519">
    <property type="term" value="F:endonuclease activity"/>
    <property type="evidence" value="ECO:0007669"/>
    <property type="project" value="UniProtKB-KW"/>
</dbReference>
<keyword evidence="4" id="KW-0479">Metal-binding</keyword>
<dbReference type="InterPro" id="IPR012337">
    <property type="entry name" value="RNaseH-like_sf"/>
</dbReference>
<evidence type="ECO:0000256" key="6">
    <source>
        <dbReference type="ARBA" id="ARBA00022801"/>
    </source>
</evidence>
<keyword evidence="1" id="KW-0815">Transposition</keyword>
<keyword evidence="19" id="KW-1185">Reference proteome</keyword>
<dbReference type="GO" id="GO:0006310">
    <property type="term" value="P:DNA recombination"/>
    <property type="evidence" value="ECO:0007669"/>
    <property type="project" value="UniProtKB-KW"/>
</dbReference>
<dbReference type="GO" id="GO:0015074">
    <property type="term" value="P:DNA integration"/>
    <property type="evidence" value="ECO:0007669"/>
    <property type="project" value="UniProtKB-KW"/>
</dbReference>
<dbReference type="Pfam" id="PF25597">
    <property type="entry name" value="SH3_retrovirus"/>
    <property type="match status" value="1"/>
</dbReference>
<dbReference type="GO" id="GO:0016787">
    <property type="term" value="F:hydrolase activity"/>
    <property type="evidence" value="ECO:0007669"/>
    <property type="project" value="UniProtKB-KW"/>
</dbReference>
<dbReference type="PANTHER" id="PTHR42648">
    <property type="entry name" value="TRANSPOSASE, PUTATIVE-RELATED"/>
    <property type="match status" value="1"/>
</dbReference>
<keyword evidence="8" id="KW-0694">RNA-binding</keyword>
<dbReference type="EMBL" id="NPHW01003866">
    <property type="protein sequence ID" value="OXV08824.1"/>
    <property type="molecule type" value="Genomic_DNA"/>
</dbReference>
<dbReference type="PROSITE" id="PS50994">
    <property type="entry name" value="INTEGRASE"/>
    <property type="match status" value="1"/>
</dbReference>
<evidence type="ECO:0000256" key="12">
    <source>
        <dbReference type="ARBA" id="ARBA00023125"/>
    </source>
</evidence>
<evidence type="ECO:0000256" key="10">
    <source>
        <dbReference type="ARBA" id="ARBA00022918"/>
    </source>
</evidence>
<dbReference type="GO" id="GO:0005634">
    <property type="term" value="C:nucleus"/>
    <property type="evidence" value="ECO:0007669"/>
    <property type="project" value="UniProtKB-ARBA"/>
</dbReference>
<feature type="compositionally biased region" description="Polar residues" evidence="16">
    <location>
        <begin position="429"/>
        <end position="441"/>
    </location>
</feature>
<accession>A0A232LXM2</accession>
<dbReference type="GO" id="GO:0032196">
    <property type="term" value="P:transposition"/>
    <property type="evidence" value="ECO:0007669"/>
    <property type="project" value="UniProtKB-KW"/>
</dbReference>
<evidence type="ECO:0000256" key="4">
    <source>
        <dbReference type="ARBA" id="ARBA00022723"/>
    </source>
</evidence>
<evidence type="ECO:0000259" key="17">
    <source>
        <dbReference type="PROSITE" id="PS50994"/>
    </source>
</evidence>
<keyword evidence="6" id="KW-0378">Hydrolase</keyword>
<dbReference type="InterPro" id="IPR057670">
    <property type="entry name" value="SH3_retrovirus"/>
</dbReference>
<dbReference type="Gene3D" id="3.30.420.10">
    <property type="entry name" value="Ribonuclease H-like superfamily/Ribonuclease H"/>
    <property type="match status" value="1"/>
</dbReference>
<keyword evidence="7" id="KW-0460">Magnesium</keyword>
<dbReference type="GO" id="GO:0003964">
    <property type="term" value="F:RNA-directed DNA polymerase activity"/>
    <property type="evidence" value="ECO:0007669"/>
    <property type="project" value="UniProtKB-KW"/>
</dbReference>
<dbReference type="InterPro" id="IPR039537">
    <property type="entry name" value="Retrotran_Ty1/copia-like"/>
</dbReference>
<evidence type="ECO:0000256" key="15">
    <source>
        <dbReference type="ARBA" id="ARBA00049244"/>
    </source>
</evidence>
<feature type="region of interest" description="Disordered" evidence="16">
    <location>
        <begin position="429"/>
        <end position="460"/>
    </location>
</feature>
<keyword evidence="2" id="KW-0548">Nucleotidyltransferase</keyword>
<sequence>MDELKTSGLDLTYADSVLEALRAVIKGHGRCLSGVVFINIRRGRFATVEQFVKEFKNLVKESNQLGCPITPYCASTILLSQLEQEFRPWVEAVRSSWSETIEKDMTESHFLKICNQAVESLSYQSNEQFAATSFKKQPQYANRPNQRREWKPFKNSPGNDADIDAHVKILRKLPSTTNGGCGYCKEKGHLAPKCNYLADELPEGWKPDPEKHLWCYFFLKRYKEKRAKQNSQPTLQAKEELTPPSNLAISEDRVIEFHFSPFQGLALPLDELDCEESNIKESATEKVDPEETDFYNSNIVVIDDKDTVTDNIDTMSDEEFIGREPDFVGATVEFSAIGKWISDTGSANNIVGNLDDFIEYHSFKQDQMGYRFGCSNGTSGQAKGYGTALMRLDLMKMTIQTFSCHRTTCPRYVTIYSPVRRQNTIRESAFRSASNPSTSTARTHRIRQKHGDKSHGAAPHCDPCRLAKSKRLVSLTSGGNLLHRRPDDQTCRLVWIEAEASQACVEFCKKIKVTTGRYPSRDGGNEYNAFKQWTKPKDIKTNISPPQTPKPNGIPERAQGYVVQTARTMMIDAGLPAHLWPFAIDTAIYIINRLVKEGFEKSPLQLWRDELRLANDVPSLSHLKVWGAKAYIHIPSEDRVKSLKMLPRAKIGRLVGYEGDHGHVYKIWMPETGEIKRSRDVS</sequence>
<dbReference type="GO" id="GO:0003723">
    <property type="term" value="F:RNA binding"/>
    <property type="evidence" value="ECO:0007669"/>
    <property type="project" value="UniProtKB-KW"/>
</dbReference>
<comment type="caution">
    <text evidence="18">The sequence shown here is derived from an EMBL/GenBank/DDBJ whole genome shotgun (WGS) entry which is preliminary data.</text>
</comment>
<dbReference type="OrthoDB" id="4369929at2759"/>
<keyword evidence="5" id="KW-0255">Endonuclease</keyword>
<evidence type="ECO:0000313" key="18">
    <source>
        <dbReference type="EMBL" id="OXV08824.1"/>
    </source>
</evidence>
<evidence type="ECO:0000256" key="5">
    <source>
        <dbReference type="ARBA" id="ARBA00022759"/>
    </source>
</evidence>
<keyword evidence="13" id="KW-0233">DNA recombination</keyword>
<dbReference type="GO" id="GO:0003677">
    <property type="term" value="F:DNA binding"/>
    <property type="evidence" value="ECO:0007669"/>
    <property type="project" value="UniProtKB-KW"/>
</dbReference>
<evidence type="ECO:0000256" key="2">
    <source>
        <dbReference type="ARBA" id="ARBA00022695"/>
    </source>
</evidence>
<keyword evidence="12" id="KW-0238">DNA-binding</keyword>
<keyword evidence="11" id="KW-0808">Transferase</keyword>
<comment type="catalytic activity">
    <reaction evidence="15">
        <text>DNA(n) + a 2'-deoxyribonucleoside 5'-triphosphate = DNA(n+1) + diphosphate</text>
        <dbReference type="Rhea" id="RHEA:22508"/>
        <dbReference type="Rhea" id="RHEA-COMP:17339"/>
        <dbReference type="Rhea" id="RHEA-COMP:17340"/>
        <dbReference type="ChEBI" id="CHEBI:33019"/>
        <dbReference type="ChEBI" id="CHEBI:61560"/>
        <dbReference type="ChEBI" id="CHEBI:173112"/>
        <dbReference type="EC" id="2.7.7.7"/>
    </reaction>
</comment>
<evidence type="ECO:0000256" key="7">
    <source>
        <dbReference type="ARBA" id="ARBA00022842"/>
    </source>
</evidence>
<comment type="catalytic activity">
    <reaction evidence="14">
        <text>DNA(n) + a 2'-deoxyribonucleoside 5'-triphosphate = DNA(n+1) + diphosphate</text>
        <dbReference type="Rhea" id="RHEA:22508"/>
        <dbReference type="Rhea" id="RHEA-COMP:17339"/>
        <dbReference type="Rhea" id="RHEA-COMP:17340"/>
        <dbReference type="ChEBI" id="CHEBI:33019"/>
        <dbReference type="ChEBI" id="CHEBI:61560"/>
        <dbReference type="ChEBI" id="CHEBI:173112"/>
        <dbReference type="EC" id="2.7.7.49"/>
    </reaction>
</comment>
<evidence type="ECO:0000256" key="8">
    <source>
        <dbReference type="ARBA" id="ARBA00022884"/>
    </source>
</evidence>
<dbReference type="AlphaFoldDB" id="A0A232LXM2"/>
<keyword evidence="9" id="KW-0229">DNA integration</keyword>
<dbReference type="PANTHER" id="PTHR42648:SF11">
    <property type="entry name" value="TRANSPOSON TY4-P GAG-POL POLYPROTEIN"/>
    <property type="match status" value="1"/>
</dbReference>
<evidence type="ECO:0000256" key="16">
    <source>
        <dbReference type="SAM" id="MobiDB-lite"/>
    </source>
</evidence>
<reference evidence="18 19" key="1">
    <citation type="journal article" date="2015" name="Environ. Microbiol.">
        <title>Metagenome sequence of Elaphomyces granulatus from sporocarp tissue reveals Ascomycota ectomycorrhizal fingerprints of genome expansion and a Proteobacteria-rich microbiome.</title>
        <authorList>
            <person name="Quandt C.A."/>
            <person name="Kohler A."/>
            <person name="Hesse C.N."/>
            <person name="Sharpton T.J."/>
            <person name="Martin F."/>
            <person name="Spatafora J.W."/>
        </authorList>
    </citation>
    <scope>NUCLEOTIDE SEQUENCE [LARGE SCALE GENOMIC DNA]</scope>
    <source>
        <strain evidence="18 19">OSC145934</strain>
    </source>
</reference>
<organism evidence="18 19">
    <name type="scientific">Elaphomyces granulatus</name>
    <dbReference type="NCBI Taxonomy" id="519963"/>
    <lineage>
        <taxon>Eukaryota</taxon>
        <taxon>Fungi</taxon>
        <taxon>Dikarya</taxon>
        <taxon>Ascomycota</taxon>
        <taxon>Pezizomycotina</taxon>
        <taxon>Eurotiomycetes</taxon>
        <taxon>Eurotiomycetidae</taxon>
        <taxon>Eurotiales</taxon>
        <taxon>Elaphomycetaceae</taxon>
        <taxon>Elaphomyces</taxon>
    </lineage>
</organism>
<evidence type="ECO:0000313" key="19">
    <source>
        <dbReference type="Proteomes" id="UP000243515"/>
    </source>
</evidence>
<keyword evidence="3" id="KW-0540">Nuclease</keyword>
<protein>
    <recommendedName>
        <fullName evidence="17">Integrase catalytic domain-containing protein</fullName>
    </recommendedName>
</protein>
<evidence type="ECO:0000256" key="14">
    <source>
        <dbReference type="ARBA" id="ARBA00048173"/>
    </source>
</evidence>
<feature type="compositionally biased region" description="Polar residues" evidence="16">
    <location>
        <begin position="134"/>
        <end position="144"/>
    </location>
</feature>
<proteinExistence type="predicted"/>
<evidence type="ECO:0000256" key="11">
    <source>
        <dbReference type="ARBA" id="ARBA00022932"/>
    </source>
</evidence>
<name>A0A232LXM2_9EURO</name>